<proteinExistence type="predicted"/>
<dbReference type="NCBIfam" id="NF047509">
    <property type="entry name" value="Rv3131_FMN_oxido"/>
    <property type="match status" value="1"/>
</dbReference>
<dbReference type="EMBL" id="MHLO01000049">
    <property type="protein sequence ID" value="OGZ10643.1"/>
    <property type="molecule type" value="Genomic_DNA"/>
</dbReference>
<dbReference type="SUPFAM" id="SSF55469">
    <property type="entry name" value="FMN-dependent nitroreductase-like"/>
    <property type="match status" value="1"/>
</dbReference>
<evidence type="ECO:0000313" key="2">
    <source>
        <dbReference type="Proteomes" id="UP000178636"/>
    </source>
</evidence>
<reference evidence="1 2" key="1">
    <citation type="journal article" date="2016" name="Nat. Commun.">
        <title>Thousands of microbial genomes shed light on interconnected biogeochemical processes in an aquifer system.</title>
        <authorList>
            <person name="Anantharaman K."/>
            <person name="Brown C.T."/>
            <person name="Hug L.A."/>
            <person name="Sharon I."/>
            <person name="Castelle C.J."/>
            <person name="Probst A.J."/>
            <person name="Thomas B.C."/>
            <person name="Singh A."/>
            <person name="Wilkins M.J."/>
            <person name="Karaoz U."/>
            <person name="Brodie E.L."/>
            <person name="Williams K.H."/>
            <person name="Hubbard S.S."/>
            <person name="Banfield J.F."/>
        </authorList>
    </citation>
    <scope>NUCLEOTIDE SEQUENCE [LARGE SCALE GENOMIC DNA]</scope>
</reference>
<dbReference type="STRING" id="1798664.A3C93_03035"/>
<comment type="caution">
    <text evidence="1">The sequence shown here is derived from an EMBL/GenBank/DDBJ whole genome shotgun (WGS) entry which is preliminary data.</text>
</comment>
<gene>
    <name evidence="1" type="ORF">A3C93_03035</name>
</gene>
<dbReference type="AlphaFoldDB" id="A0A1G2DAS9"/>
<evidence type="ECO:0000313" key="1">
    <source>
        <dbReference type="EMBL" id="OGZ10643.1"/>
    </source>
</evidence>
<evidence type="ECO:0008006" key="3">
    <source>
        <dbReference type="Google" id="ProtNLM"/>
    </source>
</evidence>
<dbReference type="Proteomes" id="UP000178636">
    <property type="component" value="Unassembled WGS sequence"/>
</dbReference>
<organism evidence="1 2">
    <name type="scientific">Candidatus Lloydbacteria bacterium RIFCSPHIGHO2_02_FULL_54_17</name>
    <dbReference type="NCBI Taxonomy" id="1798664"/>
    <lineage>
        <taxon>Bacteria</taxon>
        <taxon>Candidatus Lloydiibacteriota</taxon>
    </lineage>
</organism>
<dbReference type="InterPro" id="IPR000415">
    <property type="entry name" value="Nitroreductase-like"/>
</dbReference>
<sequence length="332" mass="36367">MLDHRTFPSEGTMREQVEALLAFAVRAPSTHNSQPWLFRVTGNICELYADRSRKLPEGDKDSRCLYISLGGCLENLESAAKYFDMFESTGIGGLTDLTAPVARLNLHSSRGTIADLLPTVKAMAGRFNARGPSLDKPLPDELSSRLIALIEGDARLHLFTDKDDRAQCAELTARGMRIAHADKAFRAELSHWMVSNYSARKDGIPGYAMLAPGPLSLVLPRLIRTFNMGPLLAKLNTQSILSAPAVGVITTSFDTPRAWLDTGRLFERASLLTNAQGAKTSVFVAAIESPELRKELGAMVGSDLLPQFLFTLGFPLYTLPLSPRHPPSERMV</sequence>
<name>A0A1G2DAS9_9BACT</name>
<dbReference type="GO" id="GO:0016491">
    <property type="term" value="F:oxidoreductase activity"/>
    <property type="evidence" value="ECO:0007669"/>
    <property type="project" value="InterPro"/>
</dbReference>
<protein>
    <recommendedName>
        <fullName evidence="3">Nitroreductase domain-containing protein</fullName>
    </recommendedName>
</protein>
<accession>A0A1G2DAS9</accession>
<dbReference type="Gene3D" id="3.40.109.10">
    <property type="entry name" value="NADH Oxidase"/>
    <property type="match status" value="1"/>
</dbReference>